<dbReference type="Gene3D" id="1.10.260.40">
    <property type="entry name" value="lambda repressor-like DNA-binding domains"/>
    <property type="match status" value="1"/>
</dbReference>
<dbReference type="SUPFAM" id="SSF47413">
    <property type="entry name" value="lambda repressor-like DNA-binding domains"/>
    <property type="match status" value="1"/>
</dbReference>
<reference evidence="2" key="2">
    <citation type="submission" date="2022-06" db="EMBL/GenBank/DDBJ databases">
        <title>Complete genome sequence and characterization of Cupriavidus gilardii QJ1 isolated from contaminating cells.</title>
        <authorList>
            <person name="Qi J."/>
        </authorList>
    </citation>
    <scope>NUCLEOTIDE SEQUENCE</scope>
    <source>
        <strain evidence="2">QJ1</strain>
    </source>
</reference>
<dbReference type="Pfam" id="PF15943">
    <property type="entry name" value="YdaS_toxin"/>
    <property type="match status" value="1"/>
</dbReference>
<dbReference type="RefSeq" id="WP_082371434.1">
    <property type="nucleotide sequence ID" value="NZ_BAAAEB010000054.1"/>
</dbReference>
<dbReference type="EMBL" id="CP098736">
    <property type="protein sequence ID" value="USE78864.1"/>
    <property type="molecule type" value="Genomic_DNA"/>
</dbReference>
<dbReference type="AlphaFoldDB" id="A0A849BJX4"/>
<dbReference type="Proteomes" id="UP001056648">
    <property type="component" value="Chromosome 2"/>
</dbReference>
<accession>A0A849BJX4</accession>
<sequence>MKEHPIDMAARIVGSQVALAVHLSVTKAAVNQWKQPGRKVPAEHCPAIERLTGGLVRCELLRPDVDWAYLRDAAHDGQPAAA</sequence>
<protein>
    <submittedName>
        <fullName evidence="1">Helix-turn-helix domain-containing protein</fullName>
    </submittedName>
</protein>
<dbReference type="GO" id="GO:0003677">
    <property type="term" value="F:DNA binding"/>
    <property type="evidence" value="ECO:0007669"/>
    <property type="project" value="InterPro"/>
</dbReference>
<reference evidence="1 3" key="1">
    <citation type="submission" date="2020-05" db="EMBL/GenBank/DDBJ databases">
        <title>MicrobeNet Type strains.</title>
        <authorList>
            <person name="Nicholson A.C."/>
        </authorList>
    </citation>
    <scope>NUCLEOTIDE SEQUENCE [LARGE SCALE GENOMIC DNA]</scope>
    <source>
        <strain evidence="1 3">ATCC 700815</strain>
    </source>
</reference>
<dbReference type="EMBL" id="JABEMD010000094">
    <property type="protein sequence ID" value="NNH14318.1"/>
    <property type="molecule type" value="Genomic_DNA"/>
</dbReference>
<evidence type="ECO:0000313" key="3">
    <source>
        <dbReference type="Proteomes" id="UP000542973"/>
    </source>
</evidence>
<name>A0A849BJX4_9BURK</name>
<evidence type="ECO:0000313" key="2">
    <source>
        <dbReference type="EMBL" id="USE78864.1"/>
    </source>
</evidence>
<proteinExistence type="predicted"/>
<evidence type="ECO:0000313" key="1">
    <source>
        <dbReference type="EMBL" id="NNH14318.1"/>
    </source>
</evidence>
<organism evidence="1 3">
    <name type="scientific">Cupriavidus gilardii</name>
    <dbReference type="NCBI Taxonomy" id="82541"/>
    <lineage>
        <taxon>Bacteria</taxon>
        <taxon>Pseudomonadati</taxon>
        <taxon>Pseudomonadota</taxon>
        <taxon>Betaproteobacteria</taxon>
        <taxon>Burkholderiales</taxon>
        <taxon>Burkholderiaceae</taxon>
        <taxon>Cupriavidus</taxon>
    </lineage>
</organism>
<dbReference type="InterPro" id="IPR010982">
    <property type="entry name" value="Lambda_DNA-bd_dom_sf"/>
</dbReference>
<evidence type="ECO:0000313" key="4">
    <source>
        <dbReference type="Proteomes" id="UP001056648"/>
    </source>
</evidence>
<dbReference type="InterPro" id="IPR031856">
    <property type="entry name" value="YdaS_toxin-like"/>
</dbReference>
<keyword evidence="4" id="KW-1185">Reference proteome</keyword>
<dbReference type="Proteomes" id="UP000542973">
    <property type="component" value="Unassembled WGS sequence"/>
</dbReference>
<gene>
    <name evidence="1" type="ORF">HLB16_26090</name>
    <name evidence="2" type="ORF">NDR89_19705</name>
</gene>